<reference evidence="1" key="1">
    <citation type="submission" date="2023-05" db="EMBL/GenBank/DDBJ databases">
        <authorList>
            <person name="Huff M."/>
        </authorList>
    </citation>
    <scope>NUCLEOTIDE SEQUENCE</scope>
</reference>
<dbReference type="AlphaFoldDB" id="A0AAD1ZCQ8"/>
<name>A0AAD1ZCQ8_9LAMI</name>
<keyword evidence="2" id="KW-1185">Reference proteome</keyword>
<evidence type="ECO:0000313" key="1">
    <source>
        <dbReference type="EMBL" id="CAI9764632.1"/>
    </source>
</evidence>
<dbReference type="EMBL" id="OU503042">
    <property type="protein sequence ID" value="CAI9764632.1"/>
    <property type="molecule type" value="Genomic_DNA"/>
</dbReference>
<protein>
    <submittedName>
        <fullName evidence="1">Uncharacterized protein</fullName>
    </submittedName>
</protein>
<proteinExistence type="predicted"/>
<dbReference type="Proteomes" id="UP000834106">
    <property type="component" value="Chromosome 7"/>
</dbReference>
<accession>A0AAD1ZCQ8</accession>
<gene>
    <name evidence="1" type="ORF">FPE_LOCUS12062</name>
</gene>
<evidence type="ECO:0000313" key="2">
    <source>
        <dbReference type="Proteomes" id="UP000834106"/>
    </source>
</evidence>
<organism evidence="1 2">
    <name type="scientific">Fraxinus pennsylvanica</name>
    <dbReference type="NCBI Taxonomy" id="56036"/>
    <lineage>
        <taxon>Eukaryota</taxon>
        <taxon>Viridiplantae</taxon>
        <taxon>Streptophyta</taxon>
        <taxon>Embryophyta</taxon>
        <taxon>Tracheophyta</taxon>
        <taxon>Spermatophyta</taxon>
        <taxon>Magnoliopsida</taxon>
        <taxon>eudicotyledons</taxon>
        <taxon>Gunneridae</taxon>
        <taxon>Pentapetalae</taxon>
        <taxon>asterids</taxon>
        <taxon>lamiids</taxon>
        <taxon>Lamiales</taxon>
        <taxon>Oleaceae</taxon>
        <taxon>Oleeae</taxon>
        <taxon>Fraxinus</taxon>
    </lineage>
</organism>
<sequence>MNRSSSLLQVWQKPSSSILFNFCAQKDYVPNFLLVQANADHAGRLYYNYSNQTNKRSKGKSNSSNRSYRCILETSNGDAIIRYLIFFAEEGKEDPTYKSLNVS</sequence>